<dbReference type="AlphaFoldDB" id="A0A6A5BG93"/>
<dbReference type="VEuPathDB" id="AmoebaDB:FDP41_004168"/>
<dbReference type="GeneID" id="68111386"/>
<evidence type="ECO:0000313" key="2">
    <source>
        <dbReference type="Proteomes" id="UP000444721"/>
    </source>
</evidence>
<proteinExistence type="predicted"/>
<keyword evidence="2" id="KW-1185">Reference proteome</keyword>
<accession>A0A6A5BG93</accession>
<organism evidence="1 2">
    <name type="scientific">Naegleria fowleri</name>
    <name type="common">Brain eating amoeba</name>
    <dbReference type="NCBI Taxonomy" id="5763"/>
    <lineage>
        <taxon>Eukaryota</taxon>
        <taxon>Discoba</taxon>
        <taxon>Heterolobosea</taxon>
        <taxon>Tetramitia</taxon>
        <taxon>Eutetramitia</taxon>
        <taxon>Vahlkampfiidae</taxon>
        <taxon>Naegleria</taxon>
    </lineage>
</organism>
<dbReference type="VEuPathDB" id="AmoebaDB:NF0042010"/>
<comment type="caution">
    <text evidence="1">The sequence shown here is derived from an EMBL/GenBank/DDBJ whole genome shotgun (WGS) entry which is preliminary data.</text>
</comment>
<sequence length="568" mass="64971">MARRWCCIMDCNCSELLKRGVAAEDATTSSSATLNSTMMMFTSSLPTFSSFFSDFQSNKASLMGDHSAPMMMQSLLPDTSHTSLLYTTFIRSFSSCTHQVMVMESENTCITFLPILDIDDPNATVNNSTARSLQHTPPSMAMLLMVADVQNSGEDNENNDENLESEENRDEFKQLKKKKKNRSNTIYQHFCNETFLKALESVIYLFISKTTLSSITNKQPSDKVAKKIPQVKIILNSLTDIITYLLQPSSPYNQPFKKSYETDEDARSMTSSFLQQPFEQLCLRPGRKTLKFPDAKEVELLLVKCMNYLLTQFKNTLLCSAIYVNAGLFFCGVEWHKYLNQQQLTALSIYLNSLSHSENDATVRDIPLVLRENVNTRFLCIKLIDNIHYCAIVTGDLKGYDIVSAIQTKSEDWSRSIIRLSGILTRPFLSFVQELDEKNEITSDIQKMAKIKALLFMSNSTGSSPYFIYENFVNNDTSPLTYEIIEHSIREFYINSMMTVFDVFHPQQGDEFNLDINETYTITKQFTIIAFKKNHSMLYCVFDSTCPRYECSTITREIMQLISKKNLQ</sequence>
<dbReference type="EMBL" id="VFQX01000036">
    <property type="protein sequence ID" value="KAF0976873.1"/>
    <property type="molecule type" value="Genomic_DNA"/>
</dbReference>
<dbReference type="VEuPathDB" id="AmoebaDB:NfTy_068660"/>
<dbReference type="RefSeq" id="XP_044561586.1">
    <property type="nucleotide sequence ID" value="XM_044707553.1"/>
</dbReference>
<reference evidence="1 2" key="1">
    <citation type="journal article" date="2019" name="Sci. Rep.">
        <title>Nanopore sequencing improves the draft genome of the human pathogenic amoeba Naegleria fowleri.</title>
        <authorList>
            <person name="Liechti N."/>
            <person name="Schurch N."/>
            <person name="Bruggmann R."/>
            <person name="Wittwer M."/>
        </authorList>
    </citation>
    <scope>NUCLEOTIDE SEQUENCE [LARGE SCALE GENOMIC DNA]</scope>
    <source>
        <strain evidence="1 2">ATCC 30894</strain>
    </source>
</reference>
<dbReference type="Proteomes" id="UP000444721">
    <property type="component" value="Unassembled WGS sequence"/>
</dbReference>
<name>A0A6A5BG93_NAEFO</name>
<dbReference type="OrthoDB" id="10301759at2759"/>
<gene>
    <name evidence="1" type="ORF">FDP41_004168</name>
</gene>
<evidence type="ECO:0000313" key="1">
    <source>
        <dbReference type="EMBL" id="KAF0976873.1"/>
    </source>
</evidence>
<protein>
    <submittedName>
        <fullName evidence="1">Uncharacterized protein</fullName>
    </submittedName>
</protein>